<protein>
    <submittedName>
        <fullName evidence="14">Uncharacterized protein</fullName>
    </submittedName>
</protein>
<proteinExistence type="inferred from homology"/>
<evidence type="ECO:0000313" key="15">
    <source>
        <dbReference type="Proteomes" id="UP000499080"/>
    </source>
</evidence>
<evidence type="ECO:0000256" key="2">
    <source>
        <dbReference type="ARBA" id="ARBA00007193"/>
    </source>
</evidence>
<evidence type="ECO:0000256" key="1">
    <source>
        <dbReference type="ARBA" id="ARBA00004141"/>
    </source>
</evidence>
<comment type="similarity">
    <text evidence="2 12">Belongs to the amiloride-sensitive sodium channel (TC 1.A.6) family.</text>
</comment>
<evidence type="ECO:0000256" key="8">
    <source>
        <dbReference type="ARBA" id="ARBA00023065"/>
    </source>
</evidence>
<dbReference type="Proteomes" id="UP000499080">
    <property type="component" value="Unassembled WGS sequence"/>
</dbReference>
<evidence type="ECO:0000256" key="5">
    <source>
        <dbReference type="ARBA" id="ARBA00022692"/>
    </source>
</evidence>
<evidence type="ECO:0000256" key="4">
    <source>
        <dbReference type="ARBA" id="ARBA00022461"/>
    </source>
</evidence>
<dbReference type="Pfam" id="PF00858">
    <property type="entry name" value="ASC"/>
    <property type="match status" value="1"/>
</dbReference>
<evidence type="ECO:0000256" key="9">
    <source>
        <dbReference type="ARBA" id="ARBA00023136"/>
    </source>
</evidence>
<organism evidence="14 15">
    <name type="scientific">Araneus ventricosus</name>
    <name type="common">Orbweaver spider</name>
    <name type="synonym">Epeira ventricosa</name>
    <dbReference type="NCBI Taxonomy" id="182803"/>
    <lineage>
        <taxon>Eukaryota</taxon>
        <taxon>Metazoa</taxon>
        <taxon>Ecdysozoa</taxon>
        <taxon>Arthropoda</taxon>
        <taxon>Chelicerata</taxon>
        <taxon>Arachnida</taxon>
        <taxon>Araneae</taxon>
        <taxon>Araneomorphae</taxon>
        <taxon>Entelegynae</taxon>
        <taxon>Araneoidea</taxon>
        <taxon>Araneidae</taxon>
        <taxon>Araneus</taxon>
    </lineage>
</organism>
<dbReference type="EMBL" id="BGPR01016482">
    <property type="protein sequence ID" value="GBN73181.1"/>
    <property type="molecule type" value="Genomic_DNA"/>
</dbReference>
<evidence type="ECO:0000256" key="6">
    <source>
        <dbReference type="ARBA" id="ARBA00022989"/>
    </source>
</evidence>
<keyword evidence="15" id="KW-1185">Reference proteome</keyword>
<keyword evidence="9 13" id="KW-0472">Membrane</keyword>
<keyword evidence="11 12" id="KW-0407">Ion channel</keyword>
<accession>A0A4Y2RBY3</accession>
<dbReference type="AlphaFoldDB" id="A0A4Y2RBY3"/>
<evidence type="ECO:0000256" key="10">
    <source>
        <dbReference type="ARBA" id="ARBA00023201"/>
    </source>
</evidence>
<keyword evidence="7" id="KW-0915">Sodium</keyword>
<sequence length="147" mass="16775">MSRKKILMKNKGNPHRTVKSRHLNVHPLNPKPHDLSQDFPSNGNHDLVFYPGNAVQRNEDLDTYLRHQLSLDKTKLNSGAHTLPCLQREWLKKALDVVGFLCIFIGCLYQCCAFLKLYLMFPTTMELNVANEPVLDFPAITVCNSNP</sequence>
<keyword evidence="10 12" id="KW-0739">Sodium transport</keyword>
<gene>
    <name evidence="14" type="ORF">AVEN_268142_1</name>
</gene>
<dbReference type="InterPro" id="IPR001873">
    <property type="entry name" value="ENaC"/>
</dbReference>
<comment type="caution">
    <text evidence="14">The sequence shown here is derived from an EMBL/GenBank/DDBJ whole genome shotgun (WGS) entry which is preliminary data.</text>
</comment>
<keyword evidence="5 12" id="KW-0812">Transmembrane</keyword>
<comment type="subcellular location">
    <subcellularLocation>
        <location evidence="1">Membrane</location>
        <topology evidence="1">Multi-pass membrane protein</topology>
    </subcellularLocation>
</comment>
<dbReference type="GO" id="GO:0005272">
    <property type="term" value="F:sodium channel activity"/>
    <property type="evidence" value="ECO:0007669"/>
    <property type="project" value="UniProtKB-KW"/>
</dbReference>
<evidence type="ECO:0000256" key="11">
    <source>
        <dbReference type="ARBA" id="ARBA00023303"/>
    </source>
</evidence>
<evidence type="ECO:0000256" key="7">
    <source>
        <dbReference type="ARBA" id="ARBA00023053"/>
    </source>
</evidence>
<evidence type="ECO:0000313" key="14">
    <source>
        <dbReference type="EMBL" id="GBN73181.1"/>
    </source>
</evidence>
<keyword evidence="4 12" id="KW-0894">Sodium channel</keyword>
<feature type="transmembrane region" description="Helical" evidence="13">
    <location>
        <begin position="97"/>
        <end position="119"/>
    </location>
</feature>
<keyword evidence="3 12" id="KW-0813">Transport</keyword>
<evidence type="ECO:0000256" key="12">
    <source>
        <dbReference type="RuleBase" id="RU000679"/>
    </source>
</evidence>
<dbReference type="GO" id="GO:0016020">
    <property type="term" value="C:membrane"/>
    <property type="evidence" value="ECO:0007669"/>
    <property type="project" value="UniProtKB-SubCell"/>
</dbReference>
<reference evidence="14 15" key="1">
    <citation type="journal article" date="2019" name="Sci. Rep.">
        <title>Orb-weaving spider Araneus ventricosus genome elucidates the spidroin gene catalogue.</title>
        <authorList>
            <person name="Kono N."/>
            <person name="Nakamura H."/>
            <person name="Ohtoshi R."/>
            <person name="Moran D.A.P."/>
            <person name="Shinohara A."/>
            <person name="Yoshida Y."/>
            <person name="Fujiwara M."/>
            <person name="Mori M."/>
            <person name="Tomita M."/>
            <person name="Arakawa K."/>
        </authorList>
    </citation>
    <scope>NUCLEOTIDE SEQUENCE [LARGE SCALE GENOMIC DNA]</scope>
</reference>
<dbReference type="OrthoDB" id="6021021at2759"/>
<evidence type="ECO:0000256" key="3">
    <source>
        <dbReference type="ARBA" id="ARBA00022448"/>
    </source>
</evidence>
<evidence type="ECO:0000256" key="13">
    <source>
        <dbReference type="SAM" id="Phobius"/>
    </source>
</evidence>
<keyword evidence="8 12" id="KW-0406">Ion transport</keyword>
<keyword evidence="6 13" id="KW-1133">Transmembrane helix</keyword>
<name>A0A4Y2RBY3_ARAVE</name>